<comment type="subcellular location">
    <subcellularLocation>
        <location evidence="1">Chromosome</location>
        <location evidence="1">Centromere</location>
    </subcellularLocation>
</comment>
<dbReference type="GO" id="GO:0051301">
    <property type="term" value="P:cell division"/>
    <property type="evidence" value="ECO:0007669"/>
    <property type="project" value="UniProtKB-KW"/>
</dbReference>
<accession>A0A4P9XQC2</accession>
<keyword evidence="7" id="KW-0137">Centromere</keyword>
<reference evidence="9" key="1">
    <citation type="journal article" date="2018" name="Nat. Microbiol.">
        <title>Leveraging single-cell genomics to expand the fungal tree of life.</title>
        <authorList>
            <person name="Ahrendt S.R."/>
            <person name="Quandt C.A."/>
            <person name="Ciobanu D."/>
            <person name="Clum A."/>
            <person name="Salamov A."/>
            <person name="Andreopoulos B."/>
            <person name="Cheng J.F."/>
            <person name="Woyke T."/>
            <person name="Pelin A."/>
            <person name="Henrissat B."/>
            <person name="Reynolds N.K."/>
            <person name="Benny G.L."/>
            <person name="Smith M.E."/>
            <person name="James T.Y."/>
            <person name="Grigoriev I.V."/>
        </authorList>
    </citation>
    <scope>NUCLEOTIDE SEQUENCE [LARGE SCALE GENOMIC DNA]</scope>
    <source>
        <strain evidence="9">RSA 1356</strain>
    </source>
</reference>
<name>A0A4P9XQC2_9FUNG</name>
<dbReference type="InterPro" id="IPR018630">
    <property type="entry name" value="Zwilch"/>
</dbReference>
<dbReference type="AlphaFoldDB" id="A0A4P9XQC2"/>
<evidence type="ECO:0000313" key="8">
    <source>
        <dbReference type="EMBL" id="RKP08227.1"/>
    </source>
</evidence>
<dbReference type="GO" id="GO:0034501">
    <property type="term" value="P:protein localization to kinetochore"/>
    <property type="evidence" value="ECO:0007669"/>
    <property type="project" value="TreeGrafter"/>
</dbReference>
<dbReference type="PANTHER" id="PTHR15995:SF1">
    <property type="entry name" value="PROTEIN ZWILCH HOMOLOG"/>
    <property type="match status" value="1"/>
</dbReference>
<dbReference type="EMBL" id="KZ992623">
    <property type="protein sequence ID" value="RKP08227.1"/>
    <property type="molecule type" value="Genomic_DNA"/>
</dbReference>
<dbReference type="Gene3D" id="1.10.287.1880">
    <property type="match status" value="1"/>
</dbReference>
<proteinExistence type="inferred from homology"/>
<dbReference type="Pfam" id="PF09817">
    <property type="entry name" value="Zwilch"/>
    <property type="match status" value="1"/>
</dbReference>
<dbReference type="Proteomes" id="UP000271241">
    <property type="component" value="Unassembled WGS sequence"/>
</dbReference>
<dbReference type="OrthoDB" id="5556307at2759"/>
<evidence type="ECO:0000256" key="4">
    <source>
        <dbReference type="ARBA" id="ARBA00022618"/>
    </source>
</evidence>
<evidence type="ECO:0000256" key="3">
    <source>
        <dbReference type="ARBA" id="ARBA00022454"/>
    </source>
</evidence>
<evidence type="ECO:0000256" key="7">
    <source>
        <dbReference type="ARBA" id="ARBA00023328"/>
    </source>
</evidence>
<evidence type="ECO:0000256" key="2">
    <source>
        <dbReference type="ARBA" id="ARBA00009062"/>
    </source>
</evidence>
<dbReference type="GO" id="GO:0007094">
    <property type="term" value="P:mitotic spindle assembly checkpoint signaling"/>
    <property type="evidence" value="ECO:0007669"/>
    <property type="project" value="TreeGrafter"/>
</dbReference>
<evidence type="ECO:0000256" key="1">
    <source>
        <dbReference type="ARBA" id="ARBA00004584"/>
    </source>
</evidence>
<dbReference type="GO" id="GO:1990423">
    <property type="term" value="C:RZZ complex"/>
    <property type="evidence" value="ECO:0007669"/>
    <property type="project" value="InterPro"/>
</dbReference>
<gene>
    <name evidence="8" type="ORF">THASP1DRAFT_23738</name>
</gene>
<keyword evidence="4" id="KW-0132">Cell division</keyword>
<protein>
    <submittedName>
        <fullName evidence="8">Uncharacterized protein</fullName>
    </submittedName>
</protein>
<keyword evidence="6" id="KW-0131">Cell cycle</keyword>
<dbReference type="PANTHER" id="PTHR15995">
    <property type="entry name" value="PROTEIN ZWILCH HOMOLOG"/>
    <property type="match status" value="1"/>
</dbReference>
<organism evidence="8 9">
    <name type="scientific">Thamnocephalis sphaerospora</name>
    <dbReference type="NCBI Taxonomy" id="78915"/>
    <lineage>
        <taxon>Eukaryota</taxon>
        <taxon>Fungi</taxon>
        <taxon>Fungi incertae sedis</taxon>
        <taxon>Zoopagomycota</taxon>
        <taxon>Zoopagomycotina</taxon>
        <taxon>Zoopagomycetes</taxon>
        <taxon>Zoopagales</taxon>
        <taxon>Sigmoideomycetaceae</taxon>
        <taxon>Thamnocephalis</taxon>
    </lineage>
</organism>
<dbReference type="STRING" id="78915.A0A4P9XQC2"/>
<keyword evidence="3" id="KW-0158">Chromosome</keyword>
<evidence type="ECO:0000313" key="9">
    <source>
        <dbReference type="Proteomes" id="UP000271241"/>
    </source>
</evidence>
<dbReference type="Gene3D" id="1.20.58.730">
    <property type="match status" value="1"/>
</dbReference>
<evidence type="ECO:0000256" key="5">
    <source>
        <dbReference type="ARBA" id="ARBA00022776"/>
    </source>
</evidence>
<comment type="similarity">
    <text evidence="2">Belongs to the ZWILCH family.</text>
</comment>
<keyword evidence="9" id="KW-1185">Reference proteome</keyword>
<sequence>MNCSVIWRPHYRAALPTIYRARYDVLPQRPDRHGDSNWITVEAAWYNESGTNLLRPGHELCAPLVLKVQTVAGWHETDGYGSAPQLAAELDRLQQWHQCTATGTRWAAVVDESITAQSTPPFNEHVDAFIASLAAPSSDEETSVQPAAMSLLDDELDSTPRRQLDFVERLWLVCQKAHDEDDLADALYAVLEDVRSGRFPPVIHSHNTTSLAELVREALRIPDVRDVTQRRERLAAVVEAAEQLVAAPLPCLIELGLAKLRHDYVHRLMDGGLMTLAELTPWIDAAQSTLDALASLRALHRALDQVTLLRTYLPSLPRDQLRTLVRSLLARMAPPAACKATGTVPPEEAHLSRNGGQDACVRCHLSLPRFSRVAQDLGRGLLSSLEPTWWLAAVDTAATATTTTTAAATSTSTSMPADADALLLELKAEAPCDRIFGWAAVAVPAAADKGYSLEPVYVYVYVYTRSFSAVACMDSSQPLAFLAECQCAVTTAAIAAAAM</sequence>
<evidence type="ECO:0000256" key="6">
    <source>
        <dbReference type="ARBA" id="ARBA00023306"/>
    </source>
</evidence>
<keyword evidence="5" id="KW-0498">Mitosis</keyword>